<proteinExistence type="predicted"/>
<dbReference type="RefSeq" id="WP_377723947.1">
    <property type="nucleotide sequence ID" value="NZ_JBHSEW010000002.1"/>
</dbReference>
<reference evidence="4" key="1">
    <citation type="journal article" date="2019" name="Int. J. Syst. Evol. Microbiol.">
        <title>The Global Catalogue of Microorganisms (GCM) 10K type strain sequencing project: providing services to taxonomists for standard genome sequencing and annotation.</title>
        <authorList>
            <consortium name="The Broad Institute Genomics Platform"/>
            <consortium name="The Broad Institute Genome Sequencing Center for Infectious Disease"/>
            <person name="Wu L."/>
            <person name="Ma J."/>
        </authorList>
    </citation>
    <scope>NUCLEOTIDE SEQUENCE [LARGE SCALE GENOMIC DNA]</scope>
    <source>
        <strain evidence="4">JCM 11650</strain>
    </source>
</reference>
<dbReference type="Pfam" id="PF11740">
    <property type="entry name" value="KfrA_N"/>
    <property type="match status" value="1"/>
</dbReference>
<organism evidence="3 4">
    <name type="scientific">Comamonas nitrativorans</name>
    <dbReference type="NCBI Taxonomy" id="108437"/>
    <lineage>
        <taxon>Bacteria</taxon>
        <taxon>Pseudomonadati</taxon>
        <taxon>Pseudomonadota</taxon>
        <taxon>Betaproteobacteria</taxon>
        <taxon>Burkholderiales</taxon>
        <taxon>Comamonadaceae</taxon>
        <taxon>Comamonas</taxon>
    </lineage>
</organism>
<dbReference type="EMBL" id="JBHSEW010000002">
    <property type="protein sequence ID" value="MFC4621222.1"/>
    <property type="molecule type" value="Genomic_DNA"/>
</dbReference>
<dbReference type="Proteomes" id="UP001595967">
    <property type="component" value="Unassembled WGS sequence"/>
</dbReference>
<sequence>MTTQPLTQALVSATANRLMAESNKQPSNREVLREIGSGSLTTITKFMRNWRSEAAALGAAIRPLPEKLLRELEQLQCHNEKAVRDELAAELENAYDTEQQLIQENEQMLAQVVTLQAQLETARQESTAAHAQVAQLQADAATLKRELESERETANKLRIELAKASLRIDESIPQLKQELKECRSQLDLARKIQVDAELKAAVAHERAAGLTQRMSELKC</sequence>
<evidence type="ECO:0000313" key="4">
    <source>
        <dbReference type="Proteomes" id="UP001595967"/>
    </source>
</evidence>
<dbReference type="GO" id="GO:0003677">
    <property type="term" value="F:DNA binding"/>
    <property type="evidence" value="ECO:0007669"/>
    <property type="project" value="UniProtKB-KW"/>
</dbReference>
<evidence type="ECO:0000259" key="2">
    <source>
        <dbReference type="Pfam" id="PF11740"/>
    </source>
</evidence>
<keyword evidence="4" id="KW-1185">Reference proteome</keyword>
<evidence type="ECO:0000256" key="1">
    <source>
        <dbReference type="SAM" id="Coils"/>
    </source>
</evidence>
<protein>
    <submittedName>
        <fullName evidence="3">DNA-binding protein</fullName>
    </submittedName>
</protein>
<dbReference type="InterPro" id="IPR021104">
    <property type="entry name" value="KfrA_DNA-bd_N"/>
</dbReference>
<gene>
    <name evidence="3" type="ORF">ACFO3A_03215</name>
</gene>
<feature type="domain" description="KfrA N-terminal DNA-binding" evidence="2">
    <location>
        <begin position="7"/>
        <end position="119"/>
    </location>
</feature>
<keyword evidence="1" id="KW-0175">Coiled coil</keyword>
<comment type="caution">
    <text evidence="3">The sequence shown here is derived from an EMBL/GenBank/DDBJ whole genome shotgun (WGS) entry which is preliminary data.</text>
</comment>
<name>A0ABV9GV71_9BURK</name>
<keyword evidence="3" id="KW-0238">DNA-binding</keyword>
<evidence type="ECO:0000313" key="3">
    <source>
        <dbReference type="EMBL" id="MFC4621222.1"/>
    </source>
</evidence>
<accession>A0ABV9GV71</accession>
<feature type="coiled-coil region" evidence="1">
    <location>
        <begin position="84"/>
        <end position="192"/>
    </location>
</feature>